<dbReference type="EMBL" id="AJYQ02000002">
    <property type="protein sequence ID" value="OEE38324.1"/>
    <property type="molecule type" value="Genomic_DNA"/>
</dbReference>
<dbReference type="AlphaFoldDB" id="A0A1E5BKD4"/>
<name>A0A1E5BKD4_9VIBR</name>
<dbReference type="RefSeq" id="WP_017041324.1">
    <property type="nucleotide sequence ID" value="NZ_AJYQ02000002.1"/>
</dbReference>
<sequence>MNVSNFTIESTQLNKSSIAFGANEDVCWPTGIHSPVIDGVNDGTIWDTPEIAKYNGLKVLEESPSNLVDKAASNVDHCLSREGWWPLNESWNAIYQPSKKLLIKMANEECYNGTCDSMIEARDVMFRLNMEVTSAINLPIYYLLKDGEVVDFMMFTQSAWRTTNGENKGDSLSALYDKQLYIKRGYFIVTVQDENKQCTFMPISLPDNYDGGFVQWKKSDIDSAMLKLKLNSRDTATRLLYNVRTGINSGQFHGKCDHLAWSI</sequence>
<evidence type="ECO:0000313" key="1">
    <source>
        <dbReference type="EMBL" id="OEE38324.1"/>
    </source>
</evidence>
<gene>
    <name evidence="1" type="ORF">A1QO_02795</name>
</gene>
<organism evidence="1 2">
    <name type="scientific">Vibrio genomosp. F10 str. ZF-129</name>
    <dbReference type="NCBI Taxonomy" id="1187848"/>
    <lineage>
        <taxon>Bacteria</taxon>
        <taxon>Pseudomonadati</taxon>
        <taxon>Pseudomonadota</taxon>
        <taxon>Gammaproteobacteria</taxon>
        <taxon>Vibrionales</taxon>
        <taxon>Vibrionaceae</taxon>
        <taxon>Vibrio</taxon>
    </lineage>
</organism>
<comment type="caution">
    <text evidence="1">The sequence shown here is derived from an EMBL/GenBank/DDBJ whole genome shotgun (WGS) entry which is preliminary data.</text>
</comment>
<protein>
    <submittedName>
        <fullName evidence="1">Uncharacterized protein</fullName>
    </submittedName>
</protein>
<proteinExistence type="predicted"/>
<accession>A0A1E5BKD4</accession>
<evidence type="ECO:0000313" key="2">
    <source>
        <dbReference type="Proteomes" id="UP000094741"/>
    </source>
</evidence>
<dbReference type="Proteomes" id="UP000094741">
    <property type="component" value="Unassembled WGS sequence"/>
</dbReference>
<dbReference type="OrthoDB" id="1007311at2"/>
<reference evidence="1 2" key="1">
    <citation type="journal article" date="2012" name="Science">
        <title>Ecological populations of bacteria act as socially cohesive units of antibiotic production and resistance.</title>
        <authorList>
            <person name="Cordero O.X."/>
            <person name="Wildschutte H."/>
            <person name="Kirkup B."/>
            <person name="Proehl S."/>
            <person name="Ngo L."/>
            <person name="Hussain F."/>
            <person name="Le Roux F."/>
            <person name="Mincer T."/>
            <person name="Polz M.F."/>
        </authorList>
    </citation>
    <scope>NUCLEOTIDE SEQUENCE [LARGE SCALE GENOMIC DNA]</scope>
    <source>
        <strain evidence="1 2">ZF-129</strain>
    </source>
</reference>
<dbReference type="STRING" id="1187848.A1QO_02795"/>